<keyword evidence="2" id="KW-1133">Transmembrane helix</keyword>
<keyword evidence="2" id="KW-0472">Membrane</keyword>
<feature type="compositionally biased region" description="Pro residues" evidence="1">
    <location>
        <begin position="134"/>
        <end position="193"/>
    </location>
</feature>
<keyword evidence="4" id="KW-1185">Reference proteome</keyword>
<name>A0A968G9S9_9SPIO</name>
<feature type="compositionally biased region" description="Basic and acidic residues" evidence="1">
    <location>
        <begin position="217"/>
        <end position="228"/>
    </location>
</feature>
<feature type="compositionally biased region" description="Pro residues" evidence="1">
    <location>
        <begin position="202"/>
        <end position="215"/>
    </location>
</feature>
<evidence type="ECO:0000256" key="1">
    <source>
        <dbReference type="SAM" id="MobiDB-lite"/>
    </source>
</evidence>
<protein>
    <submittedName>
        <fullName evidence="3">Uncharacterized protein</fullName>
    </submittedName>
</protein>
<evidence type="ECO:0000256" key="2">
    <source>
        <dbReference type="SAM" id="Phobius"/>
    </source>
</evidence>
<reference evidence="3 4" key="1">
    <citation type="submission" date="2020-03" db="EMBL/GenBank/DDBJ databases">
        <title>Spirochaetal bacteria isolated from arthropods constitute a novel genus Entomospira genus novum within the order Spirochaetales.</title>
        <authorList>
            <person name="Grana-Miraglia L."/>
            <person name="Sikutova S."/>
            <person name="Fingerle V."/>
            <person name="Sing A."/>
            <person name="Castillo-Ramirez S."/>
            <person name="Margos G."/>
            <person name="Rudolf I."/>
        </authorList>
    </citation>
    <scope>NUCLEOTIDE SEQUENCE [LARGE SCALE GENOMIC DNA]</scope>
    <source>
        <strain evidence="3 4">BR193</strain>
    </source>
</reference>
<gene>
    <name evidence="3" type="ORF">HCT14_06800</name>
</gene>
<dbReference type="RefSeq" id="WP_167700778.1">
    <property type="nucleotide sequence ID" value="NZ_CP118174.1"/>
</dbReference>
<feature type="transmembrane region" description="Helical" evidence="2">
    <location>
        <begin position="12"/>
        <end position="31"/>
    </location>
</feature>
<accession>A0A968G9S9</accession>
<evidence type="ECO:0000313" key="3">
    <source>
        <dbReference type="EMBL" id="NIZ41210.1"/>
    </source>
</evidence>
<organism evidence="3 4">
    <name type="scientific">Entomospira entomophila</name>
    <dbReference type="NCBI Taxonomy" id="2719988"/>
    <lineage>
        <taxon>Bacteria</taxon>
        <taxon>Pseudomonadati</taxon>
        <taxon>Spirochaetota</taxon>
        <taxon>Spirochaetia</taxon>
        <taxon>Spirochaetales</taxon>
        <taxon>Spirochaetaceae</taxon>
        <taxon>Entomospira</taxon>
    </lineage>
</organism>
<proteinExistence type="predicted"/>
<evidence type="ECO:0000313" key="4">
    <source>
        <dbReference type="Proteomes" id="UP000711995"/>
    </source>
</evidence>
<dbReference type="Proteomes" id="UP000711995">
    <property type="component" value="Unassembled WGS sequence"/>
</dbReference>
<comment type="caution">
    <text evidence="3">The sequence shown here is derived from an EMBL/GenBank/DDBJ whole genome shotgun (WGS) entry which is preliminary data.</text>
</comment>
<dbReference type="AlphaFoldDB" id="A0A968G9S9"/>
<dbReference type="EMBL" id="JAATLJ010000001">
    <property type="protein sequence ID" value="NIZ41210.1"/>
    <property type="molecule type" value="Genomic_DNA"/>
</dbReference>
<keyword evidence="2" id="KW-0812">Transmembrane</keyword>
<sequence length="357" mass="39557">MQQYKRKEWFTQAVLLSLLIHLMLFGSSFFIKLHSTQPVFHITMDNVGRGEYYKSTQVTPSDPLFPAPHLSDIPIDLYQKEPTITITPTGEESESEVMNLEESQLIIEENIYSDSELDLIEPTPPVTKSLPVKPQEPTPPVTKSPPVKPQEPAPPVTKSPPIKPQEPTPPVTKSPPVKPQEPTPPVTKSPPVKPQESAPPVTKSPPVKPQEPTPPEEGVKTESEKDIPSEASGDGSAESTELGEEWKFLQERAGDGSEQTLVDDAQYSLQNGTRRIIKEPDFSFLRKQTYYTKVAYVRVRLSILADGIVTQAVMIGAGSGNNELDQRIIDGLLSMVFNDVSMQRKGTQIGILTIRFQ</sequence>
<feature type="region of interest" description="Disordered" evidence="1">
    <location>
        <begin position="119"/>
        <end position="242"/>
    </location>
</feature>